<feature type="domain" description="Septum formation-related" evidence="2">
    <location>
        <begin position="45"/>
        <end position="268"/>
    </location>
</feature>
<feature type="signal peptide" evidence="1">
    <location>
        <begin position="1"/>
        <end position="19"/>
    </location>
</feature>
<protein>
    <submittedName>
        <fullName evidence="4">Putative regulator of septum formation</fullName>
    </submittedName>
</protein>
<dbReference type="EMBL" id="VFOL01000001">
    <property type="protein sequence ID" value="TQL39228.1"/>
    <property type="molecule type" value="Genomic_DNA"/>
</dbReference>
<evidence type="ECO:0000313" key="6">
    <source>
        <dbReference type="Proteomes" id="UP000677457"/>
    </source>
</evidence>
<dbReference type="InterPro" id="IPR026004">
    <property type="entry name" value="Septum_form"/>
</dbReference>
<name>A0A542XTQ8_SALAC</name>
<dbReference type="Proteomes" id="UP000315983">
    <property type="component" value="Unassembled WGS sequence"/>
</dbReference>
<evidence type="ECO:0000313" key="3">
    <source>
        <dbReference type="EMBL" id="GIM85335.1"/>
    </source>
</evidence>
<organism evidence="4 5">
    <name type="scientific">Salinispora arenicola</name>
    <dbReference type="NCBI Taxonomy" id="168697"/>
    <lineage>
        <taxon>Bacteria</taxon>
        <taxon>Bacillati</taxon>
        <taxon>Actinomycetota</taxon>
        <taxon>Actinomycetes</taxon>
        <taxon>Micromonosporales</taxon>
        <taxon>Micromonosporaceae</taxon>
        <taxon>Salinispora</taxon>
    </lineage>
</organism>
<comment type="caution">
    <text evidence="4">The sequence shown here is derived from an EMBL/GenBank/DDBJ whole genome shotgun (WGS) entry which is preliminary data.</text>
</comment>
<accession>A0A542XTQ8</accession>
<feature type="chain" id="PRO_5039591823" evidence="1">
    <location>
        <begin position="20"/>
        <end position="292"/>
    </location>
</feature>
<reference evidence="3 6" key="2">
    <citation type="submission" date="2021-03" db="EMBL/GenBank/DDBJ databases">
        <title>Whole genome shotgun sequence of Salinispora arenicola NBRC 105043.</title>
        <authorList>
            <person name="Komaki H."/>
            <person name="Tamura T."/>
        </authorList>
    </citation>
    <scope>NUCLEOTIDE SEQUENCE [LARGE SCALE GENOMIC DNA]</scope>
    <source>
        <strain evidence="3 6">NBRC 105043</strain>
    </source>
</reference>
<sequence length="292" mass="31443">MRRIALCATLVALALAGCAPPGGTDGDLVDDWAPIAAATGFTPEAGTCHRAETGGYRSTYAPYPCDESHLTETLHVGTLSGADAAGSRPPTSGSDGMRAAYATCHREANEALGADWRSGRIDLYVMFPSPAGWRGGSRWFRCEVYEVRSLDDLETVPRSASLVGALKGDSPLRHTCFEPKTDDDDVLTGMTAVSCTSRHHAEFVGVWTAPDTDYATFKRNDRKTGDGCSALIAEYAGVPRGDLKYRSGWIYYEPAEEQWRNGERGVRCFLYVDGRSLTRSMKGAGKAGLPAN</sequence>
<dbReference type="GeneID" id="93773619"/>
<proteinExistence type="predicted"/>
<reference evidence="4 5" key="1">
    <citation type="submission" date="2019-06" db="EMBL/GenBank/DDBJ databases">
        <title>Sequencing the genomes of 1000 actinobacteria strains.</title>
        <authorList>
            <person name="Klenk H.-P."/>
        </authorList>
    </citation>
    <scope>NUCLEOTIDE SEQUENCE [LARGE SCALE GENOMIC DNA]</scope>
    <source>
        <strain evidence="4 5">DSM 44819</strain>
    </source>
</reference>
<gene>
    <name evidence="4" type="ORF">FB564_4477</name>
    <name evidence="3" type="ORF">Sar04_21920</name>
</gene>
<dbReference type="Pfam" id="PF13845">
    <property type="entry name" value="Septum_form"/>
    <property type="match status" value="1"/>
</dbReference>
<evidence type="ECO:0000313" key="4">
    <source>
        <dbReference type="EMBL" id="TQL39228.1"/>
    </source>
</evidence>
<evidence type="ECO:0000313" key="5">
    <source>
        <dbReference type="Proteomes" id="UP000315983"/>
    </source>
</evidence>
<keyword evidence="1" id="KW-0732">Signal</keyword>
<keyword evidence="6" id="KW-1185">Reference proteome</keyword>
<dbReference type="PROSITE" id="PS51257">
    <property type="entry name" value="PROKAR_LIPOPROTEIN"/>
    <property type="match status" value="1"/>
</dbReference>
<evidence type="ECO:0000256" key="1">
    <source>
        <dbReference type="SAM" id="SignalP"/>
    </source>
</evidence>
<dbReference type="AlphaFoldDB" id="A0A542XTQ8"/>
<dbReference type="EMBL" id="BOQM01000014">
    <property type="protein sequence ID" value="GIM85335.1"/>
    <property type="molecule type" value="Genomic_DNA"/>
</dbReference>
<dbReference type="Proteomes" id="UP000677457">
    <property type="component" value="Unassembled WGS sequence"/>
</dbReference>
<dbReference type="RefSeq" id="WP_018802024.1">
    <property type="nucleotide sequence ID" value="NZ_BOQM01000014.1"/>
</dbReference>
<evidence type="ECO:0000259" key="2">
    <source>
        <dbReference type="Pfam" id="PF13845"/>
    </source>
</evidence>